<protein>
    <submittedName>
        <fullName evidence="1">Ribosomal protein S2</fullName>
    </submittedName>
</protein>
<name>Q9MGB8_9STRA</name>
<keyword evidence="1" id="KW-0687">Ribonucleoprotein</keyword>
<dbReference type="GO" id="GO:0005840">
    <property type="term" value="C:ribosome"/>
    <property type="evidence" value="ECO:0007669"/>
    <property type="project" value="UniProtKB-KW"/>
</dbReference>
<geneLocation type="mitochondrion" evidence="1"/>
<keyword evidence="1" id="KW-0689">Ribosomal protein</keyword>
<evidence type="ECO:0000313" key="1">
    <source>
        <dbReference type="EMBL" id="AAF36931.1"/>
    </source>
</evidence>
<reference evidence="1" key="1">
    <citation type="journal article" date="2000" name="Nucleic Acids Res.">
        <title>The mitochondrial genome of the stramenopile alga Chrysodidymus synuroideus. Complete sequence, gene content and genome organization.</title>
        <authorList>
            <person name="Chesnick J.M."/>
            <person name="Goff M."/>
            <person name="Graham J."/>
            <person name="Ocampo C."/>
            <person name="Lang B.F."/>
            <person name="Seif E."/>
            <person name="Burger G."/>
        </authorList>
    </citation>
    <scope>NUCLEOTIDE SEQUENCE</scope>
</reference>
<organism evidence="1">
    <name type="scientific">Synura synuroidea</name>
    <dbReference type="NCBI Taxonomy" id="47573"/>
    <lineage>
        <taxon>Eukaryota</taxon>
        <taxon>Sar</taxon>
        <taxon>Stramenopiles</taxon>
        <taxon>Ochrophyta</taxon>
        <taxon>Synurophyceae</taxon>
        <taxon>Synurales</taxon>
        <taxon>Mallomonadaceae</taxon>
        <taxon>Synura</taxon>
    </lineage>
</organism>
<dbReference type="EMBL" id="AF222718">
    <property type="protein sequence ID" value="AAF36931.1"/>
    <property type="molecule type" value="Genomic_DNA"/>
</dbReference>
<keyword evidence="1" id="KW-0496">Mitochondrion</keyword>
<sequence>MKNLNASLLLNLIKKDFFILKKQNFFILDYSYTLKSIKLFLRLKKLNLPIYIVLKNEQYIYLLKKYISNNLIFKNIFIINKYIAPKKDSIFLFFLSKIELKVIQNSQNIFVSVHNPNTTTPYNIYKIFVDLSNIKNVLIMISLVRKICEK</sequence>
<dbReference type="GeneID" id="801007"/>
<gene>
    <name evidence="1" type="primary">rps2</name>
</gene>
<proteinExistence type="predicted"/>
<accession>Q9MGB8</accession>
<dbReference type="RefSeq" id="NP_038165.1">
    <property type="nucleotide sequence ID" value="NC_002174.1"/>
</dbReference>
<dbReference type="AlphaFoldDB" id="Q9MGB8"/>